<dbReference type="Pfam" id="PF01825">
    <property type="entry name" value="GPS"/>
    <property type="match status" value="1"/>
</dbReference>
<keyword evidence="5" id="KW-1015">Disulfide bond</keyword>
<evidence type="ECO:0000256" key="6">
    <source>
        <dbReference type="SAM" id="Phobius"/>
    </source>
</evidence>
<protein>
    <submittedName>
        <fullName evidence="9">Putative G-protein coupled receptor</fullName>
    </submittedName>
</protein>
<dbReference type="AlphaFoldDB" id="A0A2G8L7X7"/>
<dbReference type="GO" id="GO:0016020">
    <property type="term" value="C:membrane"/>
    <property type="evidence" value="ECO:0007669"/>
    <property type="project" value="UniProtKB-SubCell"/>
</dbReference>
<feature type="transmembrane region" description="Helical" evidence="6">
    <location>
        <begin position="248"/>
        <end position="270"/>
    </location>
</feature>
<evidence type="ECO:0000259" key="7">
    <source>
        <dbReference type="PROSITE" id="PS50221"/>
    </source>
</evidence>
<evidence type="ECO:0000259" key="8">
    <source>
        <dbReference type="PROSITE" id="PS50261"/>
    </source>
</evidence>
<accession>A0A2G8L7X7</accession>
<dbReference type="STRING" id="307972.A0A2G8L7X7"/>
<reference evidence="9 10" key="1">
    <citation type="journal article" date="2017" name="PLoS Biol.">
        <title>The sea cucumber genome provides insights into morphological evolution and visceral regeneration.</title>
        <authorList>
            <person name="Zhang X."/>
            <person name="Sun L."/>
            <person name="Yuan J."/>
            <person name="Sun Y."/>
            <person name="Gao Y."/>
            <person name="Zhang L."/>
            <person name="Li S."/>
            <person name="Dai H."/>
            <person name="Hamel J.F."/>
            <person name="Liu C."/>
            <person name="Yu Y."/>
            <person name="Liu S."/>
            <person name="Lin W."/>
            <person name="Guo K."/>
            <person name="Jin S."/>
            <person name="Xu P."/>
            <person name="Storey K.B."/>
            <person name="Huan P."/>
            <person name="Zhang T."/>
            <person name="Zhou Y."/>
            <person name="Zhang J."/>
            <person name="Lin C."/>
            <person name="Li X."/>
            <person name="Xing L."/>
            <person name="Huo D."/>
            <person name="Sun M."/>
            <person name="Wang L."/>
            <person name="Mercier A."/>
            <person name="Li F."/>
            <person name="Yang H."/>
            <person name="Xiang J."/>
        </authorList>
    </citation>
    <scope>NUCLEOTIDE SEQUENCE [LARGE SCALE GENOMIC DNA]</scope>
    <source>
        <strain evidence="9">Shaxun</strain>
        <tissue evidence="9">Muscle</tissue>
    </source>
</reference>
<dbReference type="EMBL" id="MRZV01000178">
    <property type="protein sequence ID" value="PIK56354.1"/>
    <property type="molecule type" value="Genomic_DNA"/>
</dbReference>
<feature type="transmembrane region" description="Helical" evidence="6">
    <location>
        <begin position="282"/>
        <end position="299"/>
    </location>
</feature>
<dbReference type="InterPro" id="IPR053066">
    <property type="entry name" value="ADGR_G7"/>
</dbReference>
<feature type="transmembrane region" description="Helical" evidence="6">
    <location>
        <begin position="319"/>
        <end position="339"/>
    </location>
</feature>
<dbReference type="PANTHER" id="PTHR47767">
    <property type="entry name" value="ADHESION G PROTEIN-COUPLED RECEPTOR G7"/>
    <property type="match status" value="1"/>
</dbReference>
<feature type="domain" description="GAIN-B" evidence="7">
    <location>
        <begin position="87"/>
        <end position="238"/>
    </location>
</feature>
<dbReference type="Gene3D" id="1.20.1070.10">
    <property type="entry name" value="Rhodopsin 7-helix transmembrane proteins"/>
    <property type="match status" value="1"/>
</dbReference>
<dbReference type="InterPro" id="IPR017981">
    <property type="entry name" value="GPCR_2-like_7TM"/>
</dbReference>
<dbReference type="Pfam" id="PF00002">
    <property type="entry name" value="7tm_2"/>
    <property type="match status" value="1"/>
</dbReference>
<evidence type="ECO:0000256" key="1">
    <source>
        <dbReference type="ARBA" id="ARBA00004141"/>
    </source>
</evidence>
<gene>
    <name evidence="9" type="ORF">BSL78_06728</name>
</gene>
<evidence type="ECO:0000313" key="9">
    <source>
        <dbReference type="EMBL" id="PIK56354.1"/>
    </source>
</evidence>
<dbReference type="PROSITE" id="PS50221">
    <property type="entry name" value="GAIN_B"/>
    <property type="match status" value="1"/>
</dbReference>
<evidence type="ECO:0000313" key="10">
    <source>
        <dbReference type="Proteomes" id="UP000230750"/>
    </source>
</evidence>
<dbReference type="Proteomes" id="UP000230750">
    <property type="component" value="Unassembled WGS sequence"/>
</dbReference>
<dbReference type="PRINTS" id="PR00249">
    <property type="entry name" value="GPCRSECRETIN"/>
</dbReference>
<keyword evidence="3 6" id="KW-1133">Transmembrane helix</keyword>
<dbReference type="SMART" id="SM00303">
    <property type="entry name" value="GPS"/>
    <property type="match status" value="1"/>
</dbReference>
<dbReference type="InterPro" id="IPR057244">
    <property type="entry name" value="GAIN_B"/>
</dbReference>
<dbReference type="InterPro" id="IPR046338">
    <property type="entry name" value="GAIN_dom_sf"/>
</dbReference>
<dbReference type="InterPro" id="IPR000203">
    <property type="entry name" value="GPS"/>
</dbReference>
<keyword evidence="4 6" id="KW-0472">Membrane</keyword>
<evidence type="ECO:0000256" key="3">
    <source>
        <dbReference type="ARBA" id="ARBA00022989"/>
    </source>
</evidence>
<dbReference type="Gene3D" id="2.60.220.50">
    <property type="match status" value="1"/>
</dbReference>
<proteinExistence type="predicted"/>
<feature type="domain" description="G-protein coupled receptors family 2 profile 2" evidence="8">
    <location>
        <begin position="246"/>
        <end position="380"/>
    </location>
</feature>
<evidence type="ECO:0000256" key="5">
    <source>
        <dbReference type="ARBA" id="ARBA00023157"/>
    </source>
</evidence>
<dbReference type="GO" id="GO:0004930">
    <property type="term" value="F:G protein-coupled receptor activity"/>
    <property type="evidence" value="ECO:0007669"/>
    <property type="project" value="InterPro"/>
</dbReference>
<evidence type="ECO:0000256" key="4">
    <source>
        <dbReference type="ARBA" id="ARBA00023136"/>
    </source>
</evidence>
<sequence>MNFTEGSLREISFSIQTCENGAKTTNVTKENVEDEATKLAFVTTQIEDDSDEAVVENIATSLQSIVDTNTSSRAVTKAVVGTVNNLMNLQTTSSNNVIELLEDRYRSCNKTNRTSQRCKRLGLFQTSNRSIDTAVDQITLRETVASQIIGANVEGFVVKDLPAESAVVIQFRNTTSELLNDTEIVLHKKCVFWSVREGTDYGFWSEEGCELTEDVTHTICTCNHLTSFAVLVGIGKNIPHGIDRLLTVISWVGSLLSVIGLLACTLLLLCVKTLRAKQASKIHMNLFLSLIAFYVTFLAGERSSHNPIHCRNLASAVHYFALTSVCWMSVEAVNMYLLFVKYERSNIRHFVPIACVMAYGKRDLFCVLSSSLFFYDWVRK</sequence>
<dbReference type="OrthoDB" id="5985326at2759"/>
<keyword evidence="2 6" id="KW-0812">Transmembrane</keyword>
<comment type="subcellular location">
    <subcellularLocation>
        <location evidence="1">Membrane</location>
        <topology evidence="1">Multi-pass membrane protein</topology>
    </subcellularLocation>
</comment>
<keyword evidence="9" id="KW-0675">Receptor</keyword>
<dbReference type="PROSITE" id="PS50261">
    <property type="entry name" value="G_PROTEIN_RECEP_F2_4"/>
    <property type="match status" value="1"/>
</dbReference>
<dbReference type="InterPro" id="IPR000832">
    <property type="entry name" value="GPCR_2_secretin-like"/>
</dbReference>
<comment type="caution">
    <text evidence="9">The sequence shown here is derived from an EMBL/GenBank/DDBJ whole genome shotgun (WGS) entry which is preliminary data.</text>
</comment>
<keyword evidence="10" id="KW-1185">Reference proteome</keyword>
<evidence type="ECO:0000256" key="2">
    <source>
        <dbReference type="ARBA" id="ARBA00022692"/>
    </source>
</evidence>
<dbReference type="GO" id="GO:0007166">
    <property type="term" value="P:cell surface receptor signaling pathway"/>
    <property type="evidence" value="ECO:0007669"/>
    <property type="project" value="InterPro"/>
</dbReference>
<name>A0A2G8L7X7_STIJA</name>
<organism evidence="9 10">
    <name type="scientific">Stichopus japonicus</name>
    <name type="common">Sea cucumber</name>
    <dbReference type="NCBI Taxonomy" id="307972"/>
    <lineage>
        <taxon>Eukaryota</taxon>
        <taxon>Metazoa</taxon>
        <taxon>Echinodermata</taxon>
        <taxon>Eleutherozoa</taxon>
        <taxon>Echinozoa</taxon>
        <taxon>Holothuroidea</taxon>
        <taxon>Aspidochirotacea</taxon>
        <taxon>Aspidochirotida</taxon>
        <taxon>Stichopodidae</taxon>
        <taxon>Apostichopus</taxon>
    </lineage>
</organism>